<evidence type="ECO:0000256" key="14">
    <source>
        <dbReference type="ARBA" id="ARBA00024827"/>
    </source>
</evidence>
<evidence type="ECO:0000256" key="2">
    <source>
        <dbReference type="ARBA" id="ARBA00001966"/>
    </source>
</evidence>
<dbReference type="EC" id="2.7.13.3" evidence="4"/>
<dbReference type="GO" id="GO:0046872">
    <property type="term" value="F:metal ion binding"/>
    <property type="evidence" value="ECO:0007669"/>
    <property type="project" value="UniProtKB-KW"/>
</dbReference>
<dbReference type="EMBL" id="RBIL01000002">
    <property type="protein sequence ID" value="RKQ87164.1"/>
    <property type="molecule type" value="Genomic_DNA"/>
</dbReference>
<dbReference type="Gene3D" id="3.30.450.40">
    <property type="match status" value="3"/>
</dbReference>
<gene>
    <name evidence="17" type="ORF">C8N24_5184</name>
</gene>
<evidence type="ECO:0000256" key="6">
    <source>
        <dbReference type="ARBA" id="ARBA00022485"/>
    </source>
</evidence>
<dbReference type="Proteomes" id="UP000278962">
    <property type="component" value="Unassembled WGS sequence"/>
</dbReference>
<evidence type="ECO:0000256" key="4">
    <source>
        <dbReference type="ARBA" id="ARBA00012438"/>
    </source>
</evidence>
<evidence type="ECO:0000256" key="1">
    <source>
        <dbReference type="ARBA" id="ARBA00000085"/>
    </source>
</evidence>
<dbReference type="PRINTS" id="PR00344">
    <property type="entry name" value="BCTRLSENSOR"/>
</dbReference>
<keyword evidence="13" id="KW-0411">Iron-sulfur</keyword>
<keyword evidence="8" id="KW-0808">Transferase</keyword>
<evidence type="ECO:0000256" key="3">
    <source>
        <dbReference type="ARBA" id="ARBA00004496"/>
    </source>
</evidence>
<keyword evidence="6" id="KW-0004">4Fe-4S</keyword>
<dbReference type="PANTHER" id="PTHR24421:SF61">
    <property type="entry name" value="OXYGEN SENSOR HISTIDINE KINASE NREB"/>
    <property type="match status" value="1"/>
</dbReference>
<dbReference type="Pfam" id="PF02518">
    <property type="entry name" value="HATPase_c"/>
    <property type="match status" value="1"/>
</dbReference>
<evidence type="ECO:0000256" key="12">
    <source>
        <dbReference type="ARBA" id="ARBA00023012"/>
    </source>
</evidence>
<evidence type="ECO:0000256" key="10">
    <source>
        <dbReference type="ARBA" id="ARBA00022777"/>
    </source>
</evidence>
<dbReference type="AlphaFoldDB" id="A0A660L1S7"/>
<dbReference type="Pfam" id="PF13185">
    <property type="entry name" value="GAF_2"/>
    <property type="match status" value="1"/>
</dbReference>
<evidence type="ECO:0000256" key="15">
    <source>
        <dbReference type="ARBA" id="ARBA00030800"/>
    </source>
</evidence>
<dbReference type="SMART" id="SM00387">
    <property type="entry name" value="HATPase_c"/>
    <property type="match status" value="1"/>
</dbReference>
<evidence type="ECO:0000313" key="18">
    <source>
        <dbReference type="Proteomes" id="UP000278962"/>
    </source>
</evidence>
<dbReference type="InterPro" id="IPR005467">
    <property type="entry name" value="His_kinase_dom"/>
</dbReference>
<evidence type="ECO:0000256" key="7">
    <source>
        <dbReference type="ARBA" id="ARBA00022490"/>
    </source>
</evidence>
<evidence type="ECO:0000259" key="16">
    <source>
        <dbReference type="PROSITE" id="PS50109"/>
    </source>
</evidence>
<dbReference type="GO" id="GO:0000155">
    <property type="term" value="F:phosphorelay sensor kinase activity"/>
    <property type="evidence" value="ECO:0007669"/>
    <property type="project" value="InterPro"/>
</dbReference>
<evidence type="ECO:0000256" key="9">
    <source>
        <dbReference type="ARBA" id="ARBA00022723"/>
    </source>
</evidence>
<evidence type="ECO:0000313" key="17">
    <source>
        <dbReference type="EMBL" id="RKQ87164.1"/>
    </source>
</evidence>
<keyword evidence="11" id="KW-0408">Iron</keyword>
<dbReference type="GO" id="GO:0005737">
    <property type="term" value="C:cytoplasm"/>
    <property type="evidence" value="ECO:0007669"/>
    <property type="project" value="UniProtKB-SubCell"/>
</dbReference>
<dbReference type="PROSITE" id="PS50109">
    <property type="entry name" value="HIS_KIN"/>
    <property type="match status" value="1"/>
</dbReference>
<reference evidence="17 18" key="1">
    <citation type="submission" date="2018-10" db="EMBL/GenBank/DDBJ databases">
        <title>Genomic Encyclopedia of Archaeal and Bacterial Type Strains, Phase II (KMG-II): from individual species to whole genera.</title>
        <authorList>
            <person name="Goeker M."/>
        </authorList>
    </citation>
    <scope>NUCLEOTIDE SEQUENCE [LARGE SCALE GENOMIC DNA]</scope>
    <source>
        <strain evidence="17 18">DSM 14954</strain>
    </source>
</reference>
<evidence type="ECO:0000256" key="13">
    <source>
        <dbReference type="ARBA" id="ARBA00023014"/>
    </source>
</evidence>
<comment type="subcellular location">
    <subcellularLocation>
        <location evidence="3">Cytoplasm</location>
    </subcellularLocation>
</comment>
<keyword evidence="12" id="KW-0902">Two-component regulatory system</keyword>
<evidence type="ECO:0000256" key="11">
    <source>
        <dbReference type="ARBA" id="ARBA00023004"/>
    </source>
</evidence>
<dbReference type="GO" id="GO:0016020">
    <property type="term" value="C:membrane"/>
    <property type="evidence" value="ECO:0007669"/>
    <property type="project" value="InterPro"/>
</dbReference>
<dbReference type="PANTHER" id="PTHR24421">
    <property type="entry name" value="NITRATE/NITRITE SENSOR PROTEIN NARX-RELATED"/>
    <property type="match status" value="1"/>
</dbReference>
<dbReference type="GO" id="GO:0051539">
    <property type="term" value="F:4 iron, 4 sulfur cluster binding"/>
    <property type="evidence" value="ECO:0007669"/>
    <property type="project" value="UniProtKB-KW"/>
</dbReference>
<comment type="cofactor">
    <cofactor evidence="2">
        <name>[4Fe-4S] cluster</name>
        <dbReference type="ChEBI" id="CHEBI:49883"/>
    </cofactor>
</comment>
<dbReference type="InterPro" id="IPR003018">
    <property type="entry name" value="GAF"/>
</dbReference>
<sequence length="510" mass="55854">MDQHRLTRLVEVGRSLVTELDPDAVLHRLLEVARELTGARYAAIGVLDERRERLERFLTAGIDEETHRTIGDLPRGRGVLGVLISDPRPLRLADVGSHPQSYGFPLAHPSMTTFLGVPLIIDGQAWGNLYLTEKADGEEFTLEDEQSAIVLSDWAAIAIRNARLYRTVRERRDELERTMRGLETTTEISRALGGMTDLGRVLELVVKRSRALIDARAAEIALRDGEDYVLAAVAGDHGEDGGDRIVAPMVFRNREVGTLTVIDRMHGDRPFNEEDERLLQAFAASAATAVATAQNASEEALRRSIEASEAERTRWARELHDDTLQQLAGLRMLLSGARRSGDAERMSGAIEQALEQITTAVGDLRSLITELRPAALDELGITPALESLVARFARQTDLEVQLDVDFAEPRFAPEIESTVYRLVQEALTNIAKHARAATVSVHLRDGDGDIDLTVRDDGAGFDPQHQSSGFGLIGMRERVALVNGTVQVESSPGAGTVLRASIPARRGAPV</sequence>
<comment type="caution">
    <text evidence="17">The sequence shown here is derived from an EMBL/GenBank/DDBJ whole genome shotgun (WGS) entry which is preliminary data.</text>
</comment>
<dbReference type="InterPro" id="IPR029016">
    <property type="entry name" value="GAF-like_dom_sf"/>
</dbReference>
<dbReference type="InterPro" id="IPR011712">
    <property type="entry name" value="Sig_transdc_His_kin_sub3_dim/P"/>
</dbReference>
<evidence type="ECO:0000256" key="8">
    <source>
        <dbReference type="ARBA" id="ARBA00022679"/>
    </source>
</evidence>
<dbReference type="SMART" id="SM00065">
    <property type="entry name" value="GAF"/>
    <property type="match status" value="2"/>
</dbReference>
<keyword evidence="10" id="KW-0418">Kinase</keyword>
<keyword evidence="7" id="KW-0963">Cytoplasm</keyword>
<dbReference type="Gene3D" id="3.30.565.10">
    <property type="entry name" value="Histidine kinase-like ATPase, C-terminal domain"/>
    <property type="match status" value="1"/>
</dbReference>
<dbReference type="Pfam" id="PF01590">
    <property type="entry name" value="GAF"/>
    <property type="match status" value="1"/>
</dbReference>
<comment type="function">
    <text evidence="14">Member of the two-component regulatory system NreB/NreC involved in the control of dissimilatory nitrate/nitrite reduction in response to oxygen. NreB functions as a direct oxygen sensor histidine kinase which is autophosphorylated, in the absence of oxygen, probably at the conserved histidine residue, and transfers its phosphate group probably to a conserved aspartate residue of NreC. NreB/NreC activates the expression of the nitrate (narGHJI) and nitrite (nir) reductase operons, as well as the putative nitrate transporter gene narT.</text>
</comment>
<proteinExistence type="predicted"/>
<keyword evidence="18" id="KW-1185">Reference proteome</keyword>
<name>A0A660L1S7_9ACTN</name>
<dbReference type="InterPro" id="IPR004358">
    <property type="entry name" value="Sig_transdc_His_kin-like_C"/>
</dbReference>
<dbReference type="RefSeq" id="WP_121255482.1">
    <property type="nucleotide sequence ID" value="NZ_RBIL01000002.1"/>
</dbReference>
<dbReference type="CDD" id="cd16917">
    <property type="entry name" value="HATPase_UhpB-NarQ-NarX-like"/>
    <property type="match status" value="1"/>
</dbReference>
<evidence type="ECO:0000256" key="5">
    <source>
        <dbReference type="ARBA" id="ARBA00017322"/>
    </source>
</evidence>
<protein>
    <recommendedName>
        <fullName evidence="5">Oxygen sensor histidine kinase NreB</fullName>
        <ecNumber evidence="4">2.7.13.3</ecNumber>
    </recommendedName>
    <alternativeName>
        <fullName evidence="15">Nitrogen regulation protein B</fullName>
    </alternativeName>
</protein>
<dbReference type="OrthoDB" id="5241249at2"/>
<dbReference type="InterPro" id="IPR050482">
    <property type="entry name" value="Sensor_HK_TwoCompSys"/>
</dbReference>
<keyword evidence="9" id="KW-0479">Metal-binding</keyword>
<accession>A0A660L1S7</accession>
<dbReference type="GO" id="GO:0046983">
    <property type="term" value="F:protein dimerization activity"/>
    <property type="evidence" value="ECO:0007669"/>
    <property type="project" value="InterPro"/>
</dbReference>
<organism evidence="17 18">
    <name type="scientific">Solirubrobacter pauli</name>
    <dbReference type="NCBI Taxonomy" id="166793"/>
    <lineage>
        <taxon>Bacteria</taxon>
        <taxon>Bacillati</taxon>
        <taxon>Actinomycetota</taxon>
        <taxon>Thermoleophilia</taxon>
        <taxon>Solirubrobacterales</taxon>
        <taxon>Solirubrobacteraceae</taxon>
        <taxon>Solirubrobacter</taxon>
    </lineage>
</organism>
<dbReference type="InterPro" id="IPR003594">
    <property type="entry name" value="HATPase_dom"/>
</dbReference>
<dbReference type="Pfam" id="PF07730">
    <property type="entry name" value="HisKA_3"/>
    <property type="match status" value="1"/>
</dbReference>
<dbReference type="SUPFAM" id="SSF55874">
    <property type="entry name" value="ATPase domain of HSP90 chaperone/DNA topoisomerase II/histidine kinase"/>
    <property type="match status" value="1"/>
</dbReference>
<dbReference type="InterPro" id="IPR036890">
    <property type="entry name" value="HATPase_C_sf"/>
</dbReference>
<comment type="catalytic activity">
    <reaction evidence="1">
        <text>ATP + protein L-histidine = ADP + protein N-phospho-L-histidine.</text>
        <dbReference type="EC" id="2.7.13.3"/>
    </reaction>
</comment>
<feature type="domain" description="Histidine kinase" evidence="16">
    <location>
        <begin position="318"/>
        <end position="506"/>
    </location>
</feature>
<dbReference type="SUPFAM" id="SSF55781">
    <property type="entry name" value="GAF domain-like"/>
    <property type="match status" value="2"/>
</dbReference>
<dbReference type="Gene3D" id="1.20.5.1930">
    <property type="match status" value="1"/>
</dbReference>